<evidence type="ECO:0000259" key="6">
    <source>
        <dbReference type="PROSITE" id="PS50850"/>
    </source>
</evidence>
<feature type="transmembrane region" description="Helical" evidence="5">
    <location>
        <begin position="393"/>
        <end position="415"/>
    </location>
</feature>
<dbReference type="InterPro" id="IPR005829">
    <property type="entry name" value="Sugar_transporter_CS"/>
</dbReference>
<keyword evidence="4 5" id="KW-0472">Membrane</keyword>
<dbReference type="InterPro" id="IPR036259">
    <property type="entry name" value="MFS_trans_sf"/>
</dbReference>
<dbReference type="PROSITE" id="PS00216">
    <property type="entry name" value="SUGAR_TRANSPORT_1"/>
    <property type="match status" value="1"/>
</dbReference>
<dbReference type="GeneID" id="108741572"/>
<evidence type="ECO:0000313" key="8">
    <source>
        <dbReference type="RefSeq" id="XP_025831477.1"/>
    </source>
</evidence>
<organism evidence="7 8">
    <name type="scientific">Agrilus planipennis</name>
    <name type="common">Emerald ash borer</name>
    <name type="synonym">Agrilus marcopoli</name>
    <dbReference type="NCBI Taxonomy" id="224129"/>
    <lineage>
        <taxon>Eukaryota</taxon>
        <taxon>Metazoa</taxon>
        <taxon>Ecdysozoa</taxon>
        <taxon>Arthropoda</taxon>
        <taxon>Hexapoda</taxon>
        <taxon>Insecta</taxon>
        <taxon>Pterygota</taxon>
        <taxon>Neoptera</taxon>
        <taxon>Endopterygota</taxon>
        <taxon>Coleoptera</taxon>
        <taxon>Polyphaga</taxon>
        <taxon>Elateriformia</taxon>
        <taxon>Buprestoidea</taxon>
        <taxon>Buprestidae</taxon>
        <taxon>Agrilinae</taxon>
        <taxon>Agrilus</taxon>
    </lineage>
</organism>
<gene>
    <name evidence="8" type="primary">LOC108741572</name>
</gene>
<feature type="domain" description="Major facilitator superfamily (MFS) profile" evidence="6">
    <location>
        <begin position="1"/>
        <end position="417"/>
    </location>
</feature>
<dbReference type="AlphaFoldDB" id="A0A7F5R689"/>
<evidence type="ECO:0000256" key="1">
    <source>
        <dbReference type="ARBA" id="ARBA00004141"/>
    </source>
</evidence>
<dbReference type="PANTHER" id="PTHR48021">
    <property type="match status" value="1"/>
</dbReference>
<dbReference type="GO" id="GO:0016020">
    <property type="term" value="C:membrane"/>
    <property type="evidence" value="ECO:0007669"/>
    <property type="project" value="UniProtKB-SubCell"/>
</dbReference>
<sequence length="433" mass="49795">MSYQDALKYVRNLQKIETIPCKNFVHYGNITYGVYQEMSLVCHKRIFEEILDISPQYGILFGQLFVLPLADLFGRKRVIRWGWNALIFSTIMTPSTTFVETIILGRFFAGVGFSAMFLPVQAIIVEISTIRKRPYRFVITYIGAGLSWIITPLLVKNITHWRYLHWVLATPLLLIPLMIWFLPESPLWFISRQMKDKGREILQALKDPVKQEELLLEHMNEKVFKSDTFQNDYRKLRLFFKPGIWLLILLGAITGSVYFKGIFERFIFPLCISRQDYYILSGGIEIVTNLLCIILTLKCNRRHYVIATSLLVTCLGYFAAFALNENSIMHLIMIAVADISSSITYVVISLLITTISSTKYRCTCTGLLNGLGFTMGTIVTNHFQHHLIKKTPALFLVLSIVSFIGSIVSYFSPLINEEDELSENMDDNKTWDP</sequence>
<dbReference type="InterPro" id="IPR011701">
    <property type="entry name" value="MFS"/>
</dbReference>
<keyword evidence="7" id="KW-1185">Reference proteome</keyword>
<feature type="transmembrane region" description="Helical" evidence="5">
    <location>
        <begin position="137"/>
        <end position="155"/>
    </location>
</feature>
<feature type="transmembrane region" description="Helical" evidence="5">
    <location>
        <begin position="238"/>
        <end position="258"/>
    </location>
</feature>
<evidence type="ECO:0000313" key="7">
    <source>
        <dbReference type="Proteomes" id="UP000192223"/>
    </source>
</evidence>
<dbReference type="PANTHER" id="PTHR48021:SF1">
    <property type="entry name" value="GH07001P-RELATED"/>
    <property type="match status" value="1"/>
</dbReference>
<protein>
    <submittedName>
        <fullName evidence="8">Organic cation transporter 1-like isoform X2</fullName>
    </submittedName>
</protein>
<evidence type="ECO:0000256" key="2">
    <source>
        <dbReference type="ARBA" id="ARBA00022692"/>
    </source>
</evidence>
<keyword evidence="3 5" id="KW-1133">Transmembrane helix</keyword>
<proteinExistence type="predicted"/>
<reference evidence="8" key="1">
    <citation type="submission" date="2025-08" db="UniProtKB">
        <authorList>
            <consortium name="RefSeq"/>
        </authorList>
    </citation>
    <scope>IDENTIFICATION</scope>
    <source>
        <tissue evidence="8">Entire body</tissue>
    </source>
</reference>
<evidence type="ECO:0000256" key="5">
    <source>
        <dbReference type="SAM" id="Phobius"/>
    </source>
</evidence>
<name>A0A7F5R689_AGRPL</name>
<dbReference type="RefSeq" id="XP_025831477.1">
    <property type="nucleotide sequence ID" value="XM_025975692.1"/>
</dbReference>
<dbReference type="GO" id="GO:0022857">
    <property type="term" value="F:transmembrane transporter activity"/>
    <property type="evidence" value="ECO:0007669"/>
    <property type="project" value="InterPro"/>
</dbReference>
<dbReference type="SUPFAM" id="SSF103473">
    <property type="entry name" value="MFS general substrate transporter"/>
    <property type="match status" value="1"/>
</dbReference>
<feature type="transmembrane region" description="Helical" evidence="5">
    <location>
        <begin position="328"/>
        <end position="352"/>
    </location>
</feature>
<dbReference type="Gene3D" id="1.20.1250.20">
    <property type="entry name" value="MFS general substrate transporter like domains"/>
    <property type="match status" value="1"/>
</dbReference>
<keyword evidence="2 5" id="KW-0812">Transmembrane</keyword>
<dbReference type="InterPro" id="IPR050549">
    <property type="entry name" value="MFS_Trehalose_Transporter"/>
</dbReference>
<accession>A0A7F5R689</accession>
<feature type="transmembrane region" description="Helical" evidence="5">
    <location>
        <begin position="161"/>
        <end position="182"/>
    </location>
</feature>
<feature type="transmembrane region" description="Helical" evidence="5">
    <location>
        <begin position="105"/>
        <end position="125"/>
    </location>
</feature>
<dbReference type="Proteomes" id="UP000192223">
    <property type="component" value="Unplaced"/>
</dbReference>
<feature type="transmembrane region" description="Helical" evidence="5">
    <location>
        <begin position="278"/>
        <end position="297"/>
    </location>
</feature>
<dbReference type="OrthoDB" id="6133115at2759"/>
<dbReference type="PROSITE" id="PS50850">
    <property type="entry name" value="MFS"/>
    <property type="match status" value="1"/>
</dbReference>
<dbReference type="InterPro" id="IPR020846">
    <property type="entry name" value="MFS_dom"/>
</dbReference>
<evidence type="ECO:0000256" key="4">
    <source>
        <dbReference type="ARBA" id="ARBA00023136"/>
    </source>
</evidence>
<dbReference type="Pfam" id="PF07690">
    <property type="entry name" value="MFS_1"/>
    <property type="match status" value="2"/>
</dbReference>
<evidence type="ECO:0000256" key="3">
    <source>
        <dbReference type="ARBA" id="ARBA00022989"/>
    </source>
</evidence>
<comment type="subcellular location">
    <subcellularLocation>
        <location evidence="1">Membrane</location>
        <topology evidence="1">Multi-pass membrane protein</topology>
    </subcellularLocation>
</comment>
<feature type="transmembrane region" description="Helical" evidence="5">
    <location>
        <begin position="304"/>
        <end position="322"/>
    </location>
</feature>
<feature type="transmembrane region" description="Helical" evidence="5">
    <location>
        <begin position="81"/>
        <end position="99"/>
    </location>
</feature>